<sequence>MKKFQITLLFIAATILIANLFLIDYNDLSWSKNGGQYLGIISMTLVIISMIFSLKKGKERKD</sequence>
<feature type="transmembrane region" description="Helical" evidence="1">
    <location>
        <begin position="7"/>
        <end position="25"/>
    </location>
</feature>
<evidence type="ECO:0000256" key="1">
    <source>
        <dbReference type="SAM" id="Phobius"/>
    </source>
</evidence>
<dbReference type="RefSeq" id="WP_151167146.1">
    <property type="nucleotide sequence ID" value="NZ_WACR01000004.1"/>
</dbReference>
<evidence type="ECO:0000313" key="2">
    <source>
        <dbReference type="EMBL" id="KAB1064826.1"/>
    </source>
</evidence>
<keyword evidence="3" id="KW-1185">Reference proteome</keyword>
<keyword evidence="1" id="KW-0812">Transmembrane</keyword>
<feature type="transmembrane region" description="Helical" evidence="1">
    <location>
        <begin position="37"/>
        <end position="54"/>
    </location>
</feature>
<evidence type="ECO:0000313" key="3">
    <source>
        <dbReference type="Proteomes" id="UP000435357"/>
    </source>
</evidence>
<name>A0A6N6M9J2_9FLAO</name>
<dbReference type="EMBL" id="WACR01000004">
    <property type="protein sequence ID" value="KAB1064826.1"/>
    <property type="molecule type" value="Genomic_DNA"/>
</dbReference>
<dbReference type="Proteomes" id="UP000435357">
    <property type="component" value="Unassembled WGS sequence"/>
</dbReference>
<reference evidence="2 3" key="1">
    <citation type="submission" date="2019-09" db="EMBL/GenBank/DDBJ databases">
        <title>Genomes of Cryomorphaceae.</title>
        <authorList>
            <person name="Bowman J.P."/>
        </authorList>
    </citation>
    <scope>NUCLEOTIDE SEQUENCE [LARGE SCALE GENOMIC DNA]</scope>
    <source>
        <strain evidence="2 3">KCTC 52047</strain>
    </source>
</reference>
<proteinExistence type="predicted"/>
<keyword evidence="1" id="KW-1133">Transmembrane helix</keyword>
<protein>
    <submittedName>
        <fullName evidence="2">Uncharacterized protein</fullName>
    </submittedName>
</protein>
<organism evidence="2 3">
    <name type="scientific">Salibacter halophilus</name>
    <dbReference type="NCBI Taxonomy" id="1803916"/>
    <lineage>
        <taxon>Bacteria</taxon>
        <taxon>Pseudomonadati</taxon>
        <taxon>Bacteroidota</taxon>
        <taxon>Flavobacteriia</taxon>
        <taxon>Flavobacteriales</taxon>
        <taxon>Salibacteraceae</taxon>
        <taxon>Salibacter</taxon>
    </lineage>
</organism>
<accession>A0A6N6M9J2</accession>
<keyword evidence="1" id="KW-0472">Membrane</keyword>
<dbReference type="AlphaFoldDB" id="A0A6N6M9J2"/>
<gene>
    <name evidence="2" type="ORF">F3059_05580</name>
</gene>
<comment type="caution">
    <text evidence="2">The sequence shown here is derived from an EMBL/GenBank/DDBJ whole genome shotgun (WGS) entry which is preliminary data.</text>
</comment>